<dbReference type="EMBL" id="MAGO01000011">
    <property type="protein sequence ID" value="OCC14521.1"/>
    <property type="molecule type" value="Genomic_DNA"/>
</dbReference>
<dbReference type="AlphaFoldDB" id="A0A1B9F441"/>
<dbReference type="Proteomes" id="UP000093080">
    <property type="component" value="Unassembled WGS sequence"/>
</dbReference>
<organism evidence="1 2">
    <name type="scientific">Dissulfuribacter thermophilus</name>
    <dbReference type="NCBI Taxonomy" id="1156395"/>
    <lineage>
        <taxon>Bacteria</taxon>
        <taxon>Pseudomonadati</taxon>
        <taxon>Thermodesulfobacteriota</taxon>
        <taxon>Dissulfuribacteria</taxon>
        <taxon>Dissulfuribacterales</taxon>
        <taxon>Dissulfuribacteraceae</taxon>
        <taxon>Dissulfuribacter</taxon>
    </lineage>
</organism>
<evidence type="ECO:0000313" key="1">
    <source>
        <dbReference type="EMBL" id="OCC14521.1"/>
    </source>
</evidence>
<proteinExistence type="predicted"/>
<keyword evidence="2" id="KW-1185">Reference proteome</keyword>
<gene>
    <name evidence="1" type="ORF">DBT_2063</name>
</gene>
<sequence>MFEILAKNARCPHEIQKGDNRKNYAYVFPGAGLDNFLKVNHSVHLKGNYYYEWDMIK</sequence>
<dbReference type="STRING" id="1156395.DBT_2063"/>
<name>A0A1B9F441_9BACT</name>
<accession>A0A1B9F441</accession>
<comment type="caution">
    <text evidence="1">The sequence shown here is derived from an EMBL/GenBank/DDBJ whole genome shotgun (WGS) entry which is preliminary data.</text>
</comment>
<evidence type="ECO:0000313" key="2">
    <source>
        <dbReference type="Proteomes" id="UP000093080"/>
    </source>
</evidence>
<reference evidence="1 2" key="1">
    <citation type="submission" date="2016-06" db="EMBL/GenBank/DDBJ databases">
        <title>Respiratory ammonification of nitrate coupled to the oxidation of elemental sulfur in deep-sea autotrophic thermophilic bacteria.</title>
        <authorList>
            <person name="Slobodkina G.B."/>
            <person name="Mardanov A.V."/>
            <person name="Ravin N.V."/>
            <person name="Frolova A.A."/>
            <person name="Viryasiv M.B."/>
            <person name="Chernyh N.A."/>
            <person name="Bonch-Osmolovskaya E.A."/>
            <person name="Slobodkin A.I."/>
        </authorList>
    </citation>
    <scope>NUCLEOTIDE SEQUENCE [LARGE SCALE GENOMIC DNA]</scope>
    <source>
        <strain evidence="1 2">S69</strain>
    </source>
</reference>
<protein>
    <submittedName>
        <fullName evidence="1">Uncharacterized protein</fullName>
    </submittedName>
</protein>